<evidence type="ECO:0000313" key="3">
    <source>
        <dbReference type="EMBL" id="MDN7244394.1"/>
    </source>
</evidence>
<organism evidence="3 4">
    <name type="scientific">Planococcus shenhongbingii</name>
    <dbReference type="NCBI Taxonomy" id="3058398"/>
    <lineage>
        <taxon>Bacteria</taxon>
        <taxon>Bacillati</taxon>
        <taxon>Bacillota</taxon>
        <taxon>Bacilli</taxon>
        <taxon>Bacillales</taxon>
        <taxon>Caryophanaceae</taxon>
        <taxon>Planococcus</taxon>
    </lineage>
</organism>
<keyword evidence="4" id="KW-1185">Reference proteome</keyword>
<comment type="caution">
    <text evidence="3">The sequence shown here is derived from an EMBL/GenBank/DDBJ whole genome shotgun (WGS) entry which is preliminary data.</text>
</comment>
<feature type="domain" description="Competence protein CoiA-like N-terminal" evidence="2">
    <location>
        <begin position="94"/>
        <end position="138"/>
    </location>
</feature>
<evidence type="ECO:0000259" key="1">
    <source>
        <dbReference type="Pfam" id="PF06054"/>
    </source>
</evidence>
<feature type="domain" description="Competence protein CoiA nuclease-like" evidence="1">
    <location>
        <begin position="143"/>
        <end position="289"/>
    </location>
</feature>
<dbReference type="RefSeq" id="WP_301854808.1">
    <property type="nucleotide sequence ID" value="NZ_JAUJWU010000001.1"/>
</dbReference>
<gene>
    <name evidence="3" type="ORF">QWY13_02730</name>
</gene>
<dbReference type="InterPro" id="IPR010330">
    <property type="entry name" value="CoiA_nuc"/>
</dbReference>
<protein>
    <submittedName>
        <fullName evidence="3">Competence protein CoiA family protein</fullName>
    </submittedName>
</protein>
<proteinExistence type="predicted"/>
<name>A0ABT8N937_9BACL</name>
<dbReference type="Pfam" id="PF25164">
    <property type="entry name" value="CoiA_N"/>
    <property type="match status" value="1"/>
</dbReference>
<dbReference type="EMBL" id="JAUJWU010000001">
    <property type="protein sequence ID" value="MDN7244394.1"/>
    <property type="molecule type" value="Genomic_DNA"/>
</dbReference>
<dbReference type="InterPro" id="IPR057253">
    <property type="entry name" value="CoiA-like_N"/>
</dbReference>
<evidence type="ECO:0000259" key="2">
    <source>
        <dbReference type="Pfam" id="PF25164"/>
    </source>
</evidence>
<accession>A0ABT8N937</accession>
<dbReference type="Proteomes" id="UP001172142">
    <property type="component" value="Unassembled WGS sequence"/>
</dbReference>
<dbReference type="Pfam" id="PF06054">
    <property type="entry name" value="CoiA_nuc"/>
    <property type="match status" value="1"/>
</dbReference>
<evidence type="ECO:0000313" key="4">
    <source>
        <dbReference type="Proteomes" id="UP001172142"/>
    </source>
</evidence>
<reference evidence="3 4" key="1">
    <citation type="submission" date="2023-07" db="EMBL/GenBank/DDBJ databases">
        <title>Novel species in genus Planococcus.</title>
        <authorList>
            <person name="Ning S."/>
        </authorList>
    </citation>
    <scope>NUCLEOTIDE SEQUENCE [LARGE SCALE GENOMIC DNA]</scope>
    <source>
        <strain evidence="3 4">N017</strain>
    </source>
</reference>
<sequence length="435" mass="50868">MYYIISVKASMSEVFFVWFLFVPQFFMSCSDITDQLFPRLQHYFCSVSYGALSILNILLIKPQIFPTINKRRVNAILVAKASDGRLFYLNPLISRQELLVLRGKEQFFCPSCSELLLLKVGNIKIPHFAHQSLSECSSFSEPESPLHLHGKYMLHQFFTQKNHHTELEKYLPEIKQRADLLIDHNLAIEFQCSPIPVQQIELRSAGYKSLGIMPLWLFSVKNPLHEGIQIIKFKSFEQAMLQRNKNNRFVIAFNPANNRFYYYSSLFYSSGNRWIANVKSLPAEKQTFPFAIAKRLTKAEFFNIYLLAFKEKQRFVRNQQFAKNRFRNPFWRLSYELQLDANALPLTLGIPLIGNHFIEKPAVLWQMEALQADEKGITMKELLNSNRIKMSDEAIFEDALELLEQYLKINSCMKKQEDSEEVLLELLYDNYCKSV</sequence>